<evidence type="ECO:0000313" key="2">
    <source>
        <dbReference type="Proteomes" id="UP000600565"/>
    </source>
</evidence>
<keyword evidence="2" id="KW-1185">Reference proteome</keyword>
<gene>
    <name evidence="1" type="ORF">H9632_05460</name>
</gene>
<dbReference type="EMBL" id="JACSPW010000003">
    <property type="protein sequence ID" value="MBD8032508.1"/>
    <property type="molecule type" value="Genomic_DNA"/>
</dbReference>
<name>A0ABR8XKP0_9BACL</name>
<dbReference type="RefSeq" id="WP_191703101.1">
    <property type="nucleotide sequence ID" value="NZ_JACSPW010000003.1"/>
</dbReference>
<proteinExistence type="predicted"/>
<protein>
    <submittedName>
        <fullName evidence="1">Uncharacterized protein</fullName>
    </submittedName>
</protein>
<sequence>MKRLLLILAVVGIIQIASTLYYDTKMLDEPIPVAGMIDFANKTIKFSYVTNSLDPHEFQSIEFNGHHYYPEQPFSMFNAQPQTTLETYVKYTYYSMISPVIWLYDNEDLTPLEGVTKGTIHFKNGITTTIPLTTYEYEEIPQLQSLSSSVGTDGTSGFYKVLEPFTLKQVTVVDNRVDLLNFKINGKDVQLPLTAPLQFNTEDKLYIETTDGEAQYEMELFKLELHIMDAEQKDKILTLTQFLNTKPSEDWVNNLVKERGEL</sequence>
<accession>A0ABR8XKP0</accession>
<evidence type="ECO:0000313" key="1">
    <source>
        <dbReference type="EMBL" id="MBD8032508.1"/>
    </source>
</evidence>
<reference evidence="1 2" key="1">
    <citation type="submission" date="2020-08" db="EMBL/GenBank/DDBJ databases">
        <title>A Genomic Blueprint of the Chicken Gut Microbiome.</title>
        <authorList>
            <person name="Gilroy R."/>
            <person name="Ravi A."/>
            <person name="Getino M."/>
            <person name="Pursley I."/>
            <person name="Horton D.L."/>
            <person name="Alikhan N.-F."/>
            <person name="Baker D."/>
            <person name="Gharbi K."/>
            <person name="Hall N."/>
            <person name="Watson M."/>
            <person name="Adriaenssens E.M."/>
            <person name="Foster-Nyarko E."/>
            <person name="Jarju S."/>
            <person name="Secka A."/>
            <person name="Antonio M."/>
            <person name="Oren A."/>
            <person name="Chaudhuri R."/>
            <person name="La Ragione R.M."/>
            <person name="Hildebrand F."/>
            <person name="Pallen M.J."/>
        </authorList>
    </citation>
    <scope>NUCLEOTIDE SEQUENCE [LARGE SCALE GENOMIC DNA]</scope>
    <source>
        <strain evidence="1 2">Sa1YVA6</strain>
    </source>
</reference>
<organism evidence="1 2">
    <name type="scientific">Solibacillus merdavium</name>
    <dbReference type="NCBI Taxonomy" id="2762218"/>
    <lineage>
        <taxon>Bacteria</taxon>
        <taxon>Bacillati</taxon>
        <taxon>Bacillota</taxon>
        <taxon>Bacilli</taxon>
        <taxon>Bacillales</taxon>
        <taxon>Caryophanaceae</taxon>
        <taxon>Solibacillus</taxon>
    </lineage>
</organism>
<dbReference type="Proteomes" id="UP000600565">
    <property type="component" value="Unassembled WGS sequence"/>
</dbReference>
<comment type="caution">
    <text evidence="1">The sequence shown here is derived from an EMBL/GenBank/DDBJ whole genome shotgun (WGS) entry which is preliminary data.</text>
</comment>